<organism evidence="1">
    <name type="scientific">Pseudomonas phage Touem01</name>
    <dbReference type="NCBI Taxonomy" id="3138548"/>
    <lineage>
        <taxon>Viruses</taxon>
    </lineage>
</organism>
<gene>
    <name evidence="1" type="ORF">Touem01_00070</name>
</gene>
<proteinExistence type="predicted"/>
<name>A0AAU6W200_9VIRU</name>
<dbReference type="EMBL" id="PP179325">
    <property type="protein sequence ID" value="XAI70599.1"/>
    <property type="molecule type" value="Genomic_DNA"/>
</dbReference>
<accession>A0AAU6W200</accession>
<evidence type="ECO:0000313" key="1">
    <source>
        <dbReference type="EMBL" id="XAI70599.1"/>
    </source>
</evidence>
<protein>
    <submittedName>
        <fullName evidence="1">Uncharacterized protein</fullName>
    </submittedName>
</protein>
<sequence length="257" mass="27116">MSATSKRARVVAIHPEDHSCDVVILRDGSRLAGVQILSSSASTNTGLNDLVVPAASPGGDKWAASQKTGRDIIAIVDWCDGSPYIEGFLFPQICQMTFAEPNRKVDRHASDFYQTIDAKANVEWSHPSGTFLRIGESAAHEDLTGRDFDGKWAITNNKATAPHVHLTVASAGAVVATLDIAPSGAITLTGATLTATLTGSAKLVAPGGVLVDAPDAHFTGNIKADGEITDHTRSMQADRLIYNVHKHGNSPVPDAQM</sequence>
<reference evidence="1" key="1">
    <citation type="journal article" date="2024" name="J. Gen. Virol.">
        <title>Novel phages of Pseudomonas syringae unveil numerous potential auxiliary metabolic genes.</title>
        <authorList>
            <person name="Feltin C."/>
            <person name="Garneau J.R."/>
            <person name="Morris C.E."/>
            <person name="Berard A."/>
            <person name="Torres-Barcelo C."/>
        </authorList>
    </citation>
    <scope>NUCLEOTIDE SEQUENCE</scope>
</reference>